<dbReference type="InterPro" id="IPR003593">
    <property type="entry name" value="AAA+_ATPase"/>
</dbReference>
<dbReference type="Pfam" id="PF25601">
    <property type="entry name" value="AAA_lid_14"/>
    <property type="match status" value="1"/>
</dbReference>
<evidence type="ECO:0000256" key="11">
    <source>
        <dbReference type="PROSITE-ProRule" id="PRU00169"/>
    </source>
</evidence>
<evidence type="ECO:0000313" key="14">
    <source>
        <dbReference type="EMBL" id="KPY91462.1"/>
    </source>
</evidence>
<dbReference type="InterPro" id="IPR011006">
    <property type="entry name" value="CheY-like_superfamily"/>
</dbReference>
<dbReference type="PROSITE" id="PS00676">
    <property type="entry name" value="SIGMA54_INTERACT_2"/>
    <property type="match status" value="1"/>
</dbReference>
<dbReference type="Gene3D" id="3.40.50.300">
    <property type="entry name" value="P-loop containing nucleotide triphosphate hydrolases"/>
    <property type="match status" value="1"/>
</dbReference>
<keyword evidence="4" id="KW-0016">Alginate biosynthesis</keyword>
<keyword evidence="5" id="KW-0902">Two-component regulatory system</keyword>
<gene>
    <name evidence="14" type="ORF">ALO43_05326</name>
</gene>
<dbReference type="PROSITE" id="PS50045">
    <property type="entry name" value="SIGMA54_INTERACT_4"/>
    <property type="match status" value="1"/>
</dbReference>
<dbReference type="SUPFAM" id="SSF52172">
    <property type="entry name" value="CheY-like"/>
    <property type="match status" value="1"/>
</dbReference>
<evidence type="ECO:0000256" key="8">
    <source>
        <dbReference type="ARBA" id="ARBA00023163"/>
    </source>
</evidence>
<dbReference type="SMART" id="SM00382">
    <property type="entry name" value="AAA"/>
    <property type="match status" value="1"/>
</dbReference>
<evidence type="ECO:0000256" key="7">
    <source>
        <dbReference type="ARBA" id="ARBA00023125"/>
    </source>
</evidence>
<dbReference type="SUPFAM" id="SSF52540">
    <property type="entry name" value="P-loop containing nucleoside triphosphate hydrolases"/>
    <property type="match status" value="1"/>
</dbReference>
<evidence type="ECO:0000259" key="13">
    <source>
        <dbReference type="PROSITE" id="PS50110"/>
    </source>
</evidence>
<dbReference type="PANTHER" id="PTHR32071:SF117">
    <property type="entry name" value="PTS-DEPENDENT DIHYDROXYACETONE KINASE OPERON REGULATORY PROTEIN-RELATED"/>
    <property type="match status" value="1"/>
</dbReference>
<dbReference type="GO" id="GO:0006355">
    <property type="term" value="P:regulation of DNA-templated transcription"/>
    <property type="evidence" value="ECO:0007669"/>
    <property type="project" value="InterPro"/>
</dbReference>
<evidence type="ECO:0000256" key="10">
    <source>
        <dbReference type="ARBA" id="ARBA00073743"/>
    </source>
</evidence>
<evidence type="ECO:0000256" key="4">
    <source>
        <dbReference type="ARBA" id="ARBA00022841"/>
    </source>
</evidence>
<dbReference type="CDD" id="cd00156">
    <property type="entry name" value="REC"/>
    <property type="match status" value="1"/>
</dbReference>
<dbReference type="FunFam" id="1.10.8.60:FF:000120">
    <property type="entry name" value="Sigma-54-dependent Fis family transcriptional regulator"/>
    <property type="match status" value="1"/>
</dbReference>
<dbReference type="Proteomes" id="UP000050523">
    <property type="component" value="Unassembled WGS sequence"/>
</dbReference>
<feature type="modified residue" description="4-aspartylphosphate" evidence="11">
    <location>
        <position position="69"/>
    </location>
</feature>
<dbReference type="InterPro" id="IPR058031">
    <property type="entry name" value="AAA_lid_NorR"/>
</dbReference>
<sequence>MSTRRPPRTETVERIESMPHILIVEDETIIRSALRRLLERNQYEVSEAGSVQEAQERFSIPSFDLIVSDLRLPGAPGTELIKLGEGKPVLIMTSYASLRSAVDSMKMGAVDYIAKPFDHDEMLQAVSRILSDRQTVKSLQDERSALAKAGAAEKSPTQNHNGEIGIIGSCPPMLDLYSKIRKVAPTDSNVLVQGESGTGKELVARALHNLSRRAKAPMISVNCAAIPESLIESELFGHEKGAFTGASAGRAGLVEAADGGTLFLDEIGELPLEAQARLLRVLQEGEIRRVGSVQSQKVDVRLIAATHRDLKTLAKNGEFREDLFYRLHVIALKLPALRERGSDILEIAHAFLIRQSAKVGRTDLKFAPDAEQAIRHYSWPGNVRELENAVERSVILCENPEITADLLGIDIELDGLDDDEYMGMAPLPGSAGSTGNEPSEDLSLEDYFQHFVLEHQDHMTETELARKLGVSRKCLWERRQRLGIPRRKGVASET</sequence>
<accession>A0AA40NZB0</accession>
<dbReference type="GO" id="GO:0000160">
    <property type="term" value="P:phosphorelay signal transduction system"/>
    <property type="evidence" value="ECO:0007669"/>
    <property type="project" value="UniProtKB-KW"/>
</dbReference>
<evidence type="ECO:0000256" key="9">
    <source>
        <dbReference type="ARBA" id="ARBA00060514"/>
    </source>
</evidence>
<dbReference type="EMBL" id="LJRO01000482">
    <property type="protein sequence ID" value="KPY91462.1"/>
    <property type="molecule type" value="Genomic_DNA"/>
</dbReference>
<dbReference type="Pfam" id="PF00158">
    <property type="entry name" value="Sigma54_activat"/>
    <property type="match status" value="1"/>
</dbReference>
<keyword evidence="7 14" id="KW-0238">DNA-binding</keyword>
<dbReference type="InterPro" id="IPR002078">
    <property type="entry name" value="Sigma_54_int"/>
</dbReference>
<dbReference type="InterPro" id="IPR001789">
    <property type="entry name" value="Sig_transdc_resp-reg_receiver"/>
</dbReference>
<dbReference type="Gene3D" id="1.10.8.60">
    <property type="match status" value="1"/>
</dbReference>
<dbReference type="GO" id="GO:0003677">
    <property type="term" value="F:DNA binding"/>
    <property type="evidence" value="ECO:0007669"/>
    <property type="project" value="UniProtKB-KW"/>
</dbReference>
<comment type="pathway">
    <text evidence="9">Glycan biosynthesis; alginate biosynthesis [regulation].</text>
</comment>
<dbReference type="FunFam" id="3.40.50.300:FF:000006">
    <property type="entry name" value="DNA-binding transcriptional regulator NtrC"/>
    <property type="match status" value="1"/>
</dbReference>
<feature type="domain" description="Response regulatory" evidence="13">
    <location>
        <begin position="20"/>
        <end position="130"/>
    </location>
</feature>
<dbReference type="InterPro" id="IPR025662">
    <property type="entry name" value="Sigma_54_int_dom_ATP-bd_1"/>
</dbReference>
<dbReference type="PROSITE" id="PS00688">
    <property type="entry name" value="SIGMA54_INTERACT_3"/>
    <property type="match status" value="1"/>
</dbReference>
<evidence type="ECO:0000256" key="5">
    <source>
        <dbReference type="ARBA" id="ARBA00023012"/>
    </source>
</evidence>
<evidence type="ECO:0000256" key="1">
    <source>
        <dbReference type="ARBA" id="ARBA00022553"/>
    </source>
</evidence>
<dbReference type="PROSITE" id="PS50110">
    <property type="entry name" value="RESPONSE_REGULATORY"/>
    <property type="match status" value="1"/>
</dbReference>
<keyword evidence="6" id="KW-0805">Transcription regulation</keyword>
<dbReference type="SMART" id="SM00448">
    <property type="entry name" value="REC"/>
    <property type="match status" value="1"/>
</dbReference>
<dbReference type="Gene3D" id="3.40.50.2300">
    <property type="match status" value="1"/>
</dbReference>
<reference evidence="14 15" key="1">
    <citation type="submission" date="2015-09" db="EMBL/GenBank/DDBJ databases">
        <title>Genome announcement of multiple Pseudomonas syringae strains.</title>
        <authorList>
            <person name="Thakur S."/>
            <person name="Wang P.W."/>
            <person name="Gong Y."/>
            <person name="Weir B.S."/>
            <person name="Guttman D.S."/>
        </authorList>
    </citation>
    <scope>NUCLEOTIDE SEQUENCE [LARGE SCALE GENOMIC DNA]</scope>
    <source>
        <strain evidence="14 15">ICMP9151</strain>
    </source>
</reference>
<keyword evidence="8" id="KW-0804">Transcription</keyword>
<evidence type="ECO:0000259" key="12">
    <source>
        <dbReference type="PROSITE" id="PS50045"/>
    </source>
</evidence>
<comment type="caution">
    <text evidence="14">The sequence shown here is derived from an EMBL/GenBank/DDBJ whole genome shotgun (WGS) entry which is preliminary data.</text>
</comment>
<feature type="domain" description="Sigma-54 factor interaction" evidence="12">
    <location>
        <begin position="166"/>
        <end position="395"/>
    </location>
</feature>
<dbReference type="PANTHER" id="PTHR32071">
    <property type="entry name" value="TRANSCRIPTIONAL REGULATORY PROTEIN"/>
    <property type="match status" value="1"/>
</dbReference>
<dbReference type="PROSITE" id="PS00675">
    <property type="entry name" value="SIGMA54_INTERACT_1"/>
    <property type="match status" value="1"/>
</dbReference>
<dbReference type="AlphaFoldDB" id="A0AA40NZB0"/>
<dbReference type="InterPro" id="IPR025944">
    <property type="entry name" value="Sigma_54_int_dom_CS"/>
</dbReference>
<evidence type="ECO:0000256" key="6">
    <source>
        <dbReference type="ARBA" id="ARBA00023015"/>
    </source>
</evidence>
<evidence type="ECO:0000256" key="3">
    <source>
        <dbReference type="ARBA" id="ARBA00022840"/>
    </source>
</evidence>
<protein>
    <recommendedName>
        <fullName evidence="10">Alginate biosynthesis transcriptional regulatory protein AlgB</fullName>
    </recommendedName>
</protein>
<dbReference type="InterPro" id="IPR027417">
    <property type="entry name" value="P-loop_NTPase"/>
</dbReference>
<dbReference type="Pfam" id="PF00072">
    <property type="entry name" value="Response_reg"/>
    <property type="match status" value="1"/>
</dbReference>
<keyword evidence="2" id="KW-0547">Nucleotide-binding</keyword>
<proteinExistence type="predicted"/>
<evidence type="ECO:0000313" key="15">
    <source>
        <dbReference type="Proteomes" id="UP000050523"/>
    </source>
</evidence>
<keyword evidence="1 11" id="KW-0597">Phosphoprotein</keyword>
<dbReference type="CDD" id="cd00009">
    <property type="entry name" value="AAA"/>
    <property type="match status" value="1"/>
</dbReference>
<dbReference type="InterPro" id="IPR025943">
    <property type="entry name" value="Sigma_54_int_dom_ATP-bd_2"/>
</dbReference>
<dbReference type="GO" id="GO:0042121">
    <property type="term" value="P:alginic acid biosynthetic process"/>
    <property type="evidence" value="ECO:0007669"/>
    <property type="project" value="UniProtKB-KW"/>
</dbReference>
<name>A0AA40NZB0_9PSED</name>
<evidence type="ECO:0000256" key="2">
    <source>
        <dbReference type="ARBA" id="ARBA00022741"/>
    </source>
</evidence>
<keyword evidence="3" id="KW-0067">ATP-binding</keyword>
<dbReference type="GO" id="GO:0005524">
    <property type="term" value="F:ATP binding"/>
    <property type="evidence" value="ECO:0007669"/>
    <property type="project" value="UniProtKB-KW"/>
</dbReference>
<organism evidence="14 15">
    <name type="scientific">Pseudomonas tremae</name>
    <dbReference type="NCBI Taxonomy" id="200454"/>
    <lineage>
        <taxon>Bacteria</taxon>
        <taxon>Pseudomonadati</taxon>
        <taxon>Pseudomonadota</taxon>
        <taxon>Gammaproteobacteria</taxon>
        <taxon>Pseudomonadales</taxon>
        <taxon>Pseudomonadaceae</taxon>
        <taxon>Pseudomonas</taxon>
    </lineage>
</organism>